<dbReference type="Pfam" id="PF02311">
    <property type="entry name" value="AraC_binding"/>
    <property type="match status" value="1"/>
</dbReference>
<dbReference type="PANTHER" id="PTHR43280">
    <property type="entry name" value="ARAC-FAMILY TRANSCRIPTIONAL REGULATOR"/>
    <property type="match status" value="1"/>
</dbReference>
<dbReference type="PROSITE" id="PS00041">
    <property type="entry name" value="HTH_ARAC_FAMILY_1"/>
    <property type="match status" value="1"/>
</dbReference>
<sequence length="292" mass="33652">MAKVISFQIPKSQREFVRYQQDRGRHFYDKLHQHPQLQLTVVLEGTGQFLSGDYLGRFQAGDVFFLGENAPHVFRSDPEYFVQDVDLRSAGDTIFFDFEVFGKTLGDLEELRSLRKFRDFSGLCFQVFGESRERITAIFEEFAKSSGLQRFQLAILLLSILDQSGENLVPLNRPALARGLSERDGKRMDEVMQFIFEESARPITLQEVADRASLSKEAFCRFFKLRTRKTFTQYLQQVRVSQAKKLLIESDLGISEIAFQVGFENLSYFNRSFKAITGKTPKSWRVADKTAS</sequence>
<dbReference type="Proteomes" id="UP000664698">
    <property type="component" value="Unassembled WGS sequence"/>
</dbReference>
<gene>
    <name evidence="5" type="ORF">J0A67_13780</name>
</gene>
<dbReference type="SUPFAM" id="SSF46689">
    <property type="entry name" value="Homeodomain-like"/>
    <property type="match status" value="2"/>
</dbReference>
<evidence type="ECO:0000256" key="2">
    <source>
        <dbReference type="ARBA" id="ARBA00023125"/>
    </source>
</evidence>
<dbReference type="SUPFAM" id="SSF51182">
    <property type="entry name" value="RmlC-like cupins"/>
    <property type="match status" value="1"/>
</dbReference>
<dbReference type="InterPro" id="IPR003313">
    <property type="entry name" value="AraC-bd"/>
</dbReference>
<dbReference type="Gene3D" id="1.10.10.60">
    <property type="entry name" value="Homeodomain-like"/>
    <property type="match status" value="2"/>
</dbReference>
<dbReference type="InterPro" id="IPR018062">
    <property type="entry name" value="HTH_AraC-typ_CS"/>
</dbReference>
<dbReference type="EMBL" id="JAFKCW010000003">
    <property type="protein sequence ID" value="MBN7801938.1"/>
    <property type="molecule type" value="Genomic_DNA"/>
</dbReference>
<dbReference type="PRINTS" id="PR00032">
    <property type="entry name" value="HTHARAC"/>
</dbReference>
<organism evidence="5 6">
    <name type="scientific">Algoriphagus aestuariicola</name>
    <dbReference type="NCBI Taxonomy" id="1852016"/>
    <lineage>
        <taxon>Bacteria</taxon>
        <taxon>Pseudomonadati</taxon>
        <taxon>Bacteroidota</taxon>
        <taxon>Cytophagia</taxon>
        <taxon>Cytophagales</taxon>
        <taxon>Cyclobacteriaceae</taxon>
        <taxon>Algoriphagus</taxon>
    </lineage>
</organism>
<keyword evidence="1" id="KW-0805">Transcription regulation</keyword>
<name>A0ABS3BS47_9BACT</name>
<protein>
    <submittedName>
        <fullName evidence="5">Helix-turn-helix domain-containing protein</fullName>
    </submittedName>
</protein>
<evidence type="ECO:0000313" key="5">
    <source>
        <dbReference type="EMBL" id="MBN7801938.1"/>
    </source>
</evidence>
<dbReference type="InterPro" id="IPR018060">
    <property type="entry name" value="HTH_AraC"/>
</dbReference>
<keyword evidence="3" id="KW-0804">Transcription</keyword>
<evidence type="ECO:0000313" key="6">
    <source>
        <dbReference type="Proteomes" id="UP000664698"/>
    </source>
</evidence>
<evidence type="ECO:0000259" key="4">
    <source>
        <dbReference type="PROSITE" id="PS01124"/>
    </source>
</evidence>
<comment type="caution">
    <text evidence="5">The sequence shown here is derived from an EMBL/GenBank/DDBJ whole genome shotgun (WGS) entry which is preliminary data.</text>
</comment>
<dbReference type="SMART" id="SM00342">
    <property type="entry name" value="HTH_ARAC"/>
    <property type="match status" value="1"/>
</dbReference>
<dbReference type="Gene3D" id="2.60.120.10">
    <property type="entry name" value="Jelly Rolls"/>
    <property type="match status" value="1"/>
</dbReference>
<reference evidence="5 6" key="1">
    <citation type="submission" date="2021-03" db="EMBL/GenBank/DDBJ databases">
        <title>novel species isolated from a fishpond in China.</title>
        <authorList>
            <person name="Lu H."/>
            <person name="Cai Z."/>
        </authorList>
    </citation>
    <scope>NUCLEOTIDE SEQUENCE [LARGE SCALE GENOMIC DNA]</scope>
    <source>
        <strain evidence="5 6">JCM 31546</strain>
    </source>
</reference>
<proteinExistence type="predicted"/>
<dbReference type="PROSITE" id="PS01124">
    <property type="entry name" value="HTH_ARAC_FAMILY_2"/>
    <property type="match status" value="1"/>
</dbReference>
<dbReference type="Pfam" id="PF12833">
    <property type="entry name" value="HTH_18"/>
    <property type="match status" value="1"/>
</dbReference>
<dbReference type="PANTHER" id="PTHR43280:SF27">
    <property type="entry name" value="TRANSCRIPTIONAL REGULATOR MTLR"/>
    <property type="match status" value="1"/>
</dbReference>
<feature type="domain" description="HTH araC/xylS-type" evidence="4">
    <location>
        <begin position="189"/>
        <end position="287"/>
    </location>
</feature>
<dbReference type="InterPro" id="IPR009057">
    <property type="entry name" value="Homeodomain-like_sf"/>
</dbReference>
<keyword evidence="2" id="KW-0238">DNA-binding</keyword>
<dbReference type="RefSeq" id="WP_206569948.1">
    <property type="nucleotide sequence ID" value="NZ_JAFKCW010000003.1"/>
</dbReference>
<accession>A0ABS3BS47</accession>
<dbReference type="InterPro" id="IPR011051">
    <property type="entry name" value="RmlC_Cupin_sf"/>
</dbReference>
<evidence type="ECO:0000256" key="1">
    <source>
        <dbReference type="ARBA" id="ARBA00023015"/>
    </source>
</evidence>
<dbReference type="InterPro" id="IPR020449">
    <property type="entry name" value="Tscrpt_reg_AraC-type_HTH"/>
</dbReference>
<evidence type="ECO:0000256" key="3">
    <source>
        <dbReference type="ARBA" id="ARBA00023163"/>
    </source>
</evidence>
<dbReference type="InterPro" id="IPR014710">
    <property type="entry name" value="RmlC-like_jellyroll"/>
</dbReference>
<keyword evidence="6" id="KW-1185">Reference proteome</keyword>